<comment type="caution">
    <text evidence="1">The sequence shown here is derived from an EMBL/GenBank/DDBJ whole genome shotgun (WGS) entry which is preliminary data.</text>
</comment>
<accession>A0A395W7Z5</accession>
<evidence type="ECO:0000313" key="2">
    <source>
        <dbReference type="Proteomes" id="UP000265489"/>
    </source>
</evidence>
<dbReference type="EMBL" id="QRYQ01000015">
    <property type="protein sequence ID" value="RGU90774.1"/>
    <property type="molecule type" value="Genomic_DNA"/>
</dbReference>
<dbReference type="AlphaFoldDB" id="A0A395W7Z5"/>
<name>A0A395W7Z5_9FIRM</name>
<gene>
    <name evidence="1" type="ORF">DWW32_08235</name>
</gene>
<reference evidence="1 2" key="1">
    <citation type="submission" date="2018-08" db="EMBL/GenBank/DDBJ databases">
        <title>A genome reference for cultivated species of the human gut microbiota.</title>
        <authorList>
            <person name="Zou Y."/>
            <person name="Xue W."/>
            <person name="Luo G."/>
        </authorList>
    </citation>
    <scope>NUCLEOTIDE SEQUENCE [LARGE SCALE GENOMIC DNA]</scope>
    <source>
        <strain evidence="1 2">AF15-20</strain>
    </source>
</reference>
<dbReference type="Proteomes" id="UP000265489">
    <property type="component" value="Unassembled WGS sequence"/>
</dbReference>
<evidence type="ECO:0000313" key="1">
    <source>
        <dbReference type="EMBL" id="RGU90774.1"/>
    </source>
</evidence>
<sequence length="61" mass="7134">MTNYKFLIIIKLDNDEVGRGATQKIMMIARCNYQCFDNHPMNFKDVNDELIHKSLLLSTDL</sequence>
<protein>
    <submittedName>
        <fullName evidence="1">Uncharacterized protein</fullName>
    </submittedName>
</protein>
<proteinExistence type="predicted"/>
<organism evidence="1 2">
    <name type="scientific">Holdemanella biformis</name>
    <dbReference type="NCBI Taxonomy" id="1735"/>
    <lineage>
        <taxon>Bacteria</taxon>
        <taxon>Bacillati</taxon>
        <taxon>Bacillota</taxon>
        <taxon>Erysipelotrichia</taxon>
        <taxon>Erysipelotrichales</taxon>
        <taxon>Erysipelotrichaceae</taxon>
        <taxon>Holdemanella</taxon>
    </lineage>
</organism>